<dbReference type="SUPFAM" id="SSF53335">
    <property type="entry name" value="S-adenosyl-L-methionine-dependent methyltransferases"/>
    <property type="match status" value="1"/>
</dbReference>
<keyword evidence="1 6" id="KW-0489">Methyltransferase</keyword>
<protein>
    <submittedName>
        <fullName evidence="6">Class I SAM-dependent methyltransferase</fullName>
    </submittedName>
</protein>
<dbReference type="PANTHER" id="PTHR43464">
    <property type="entry name" value="METHYLTRANSFERASE"/>
    <property type="match status" value="1"/>
</dbReference>
<dbReference type="AlphaFoldDB" id="A0A944CFK2"/>
<evidence type="ECO:0000259" key="5">
    <source>
        <dbReference type="Pfam" id="PF08241"/>
    </source>
</evidence>
<dbReference type="Proteomes" id="UP000705379">
    <property type="component" value="Unassembled WGS sequence"/>
</dbReference>
<dbReference type="PANTHER" id="PTHR43464:SF19">
    <property type="entry name" value="UBIQUINONE BIOSYNTHESIS O-METHYLTRANSFERASE, MITOCHONDRIAL"/>
    <property type="match status" value="1"/>
</dbReference>
<evidence type="ECO:0000256" key="4">
    <source>
        <dbReference type="SAM" id="MobiDB-lite"/>
    </source>
</evidence>
<sequence>MTSDSTSEPAGFVSLKQGSSDPEAIGDYYNKWAGSYDETLATWDYAAPEEVAALTAPHLQTGAAILDVGCGTGLVSEALARHGRFDIHGIDLSEASLKQAEARGTYARFTCYNMKNLPLPFEEGGFDAALSVGVLTYIEDAEPLLRDLCRCVRSGGVIAFTQRTDLWQTRNFSALLERLVKDGLWTVLHKSEPRSYLPGHEDFADEIKVIHTLCQVV</sequence>
<reference evidence="6" key="1">
    <citation type="submission" date="2018-08" db="EMBL/GenBank/DDBJ databases">
        <authorList>
            <person name="Jin W."/>
            <person name="Wang H."/>
            <person name="Yang Y."/>
            <person name="Li M."/>
            <person name="Liu J."/>
        </authorList>
    </citation>
    <scope>NUCLEOTIDE SEQUENCE</scope>
    <source>
        <strain evidence="6">AESS21</strain>
    </source>
</reference>
<feature type="region of interest" description="Disordered" evidence="4">
    <location>
        <begin position="1"/>
        <end position="20"/>
    </location>
</feature>
<dbReference type="EMBL" id="QTKU01000003">
    <property type="protein sequence ID" value="MBS8261093.1"/>
    <property type="molecule type" value="Genomic_DNA"/>
</dbReference>
<dbReference type="GO" id="GO:0010420">
    <property type="term" value="F:polyprenyldihydroxybenzoate methyltransferase activity"/>
    <property type="evidence" value="ECO:0007669"/>
    <property type="project" value="TreeGrafter"/>
</dbReference>
<dbReference type="InterPro" id="IPR029063">
    <property type="entry name" value="SAM-dependent_MTases_sf"/>
</dbReference>
<evidence type="ECO:0000256" key="2">
    <source>
        <dbReference type="ARBA" id="ARBA00022679"/>
    </source>
</evidence>
<dbReference type="InterPro" id="IPR013216">
    <property type="entry name" value="Methyltransf_11"/>
</dbReference>
<reference evidence="6" key="2">
    <citation type="journal article" date="2021" name="Microorganisms">
        <title>Bacterial Dimethylsulfoniopropionate Biosynthesis in the East China Sea.</title>
        <authorList>
            <person name="Liu J."/>
            <person name="Zhang Y."/>
            <person name="Liu J."/>
            <person name="Zhong H."/>
            <person name="Williams B.T."/>
            <person name="Zheng Y."/>
            <person name="Curson A.R.J."/>
            <person name="Sun C."/>
            <person name="Sun H."/>
            <person name="Song D."/>
            <person name="Wagner Mackenzie B."/>
            <person name="Bermejo Martinez A."/>
            <person name="Todd J.D."/>
            <person name="Zhang X.H."/>
        </authorList>
    </citation>
    <scope>NUCLEOTIDE SEQUENCE</scope>
    <source>
        <strain evidence="6">AESS21</strain>
    </source>
</reference>
<organism evidence="6 7">
    <name type="scientific">Roseibium polysiphoniae</name>
    <dbReference type="NCBI Taxonomy" id="2571221"/>
    <lineage>
        <taxon>Bacteria</taxon>
        <taxon>Pseudomonadati</taxon>
        <taxon>Pseudomonadota</taxon>
        <taxon>Alphaproteobacteria</taxon>
        <taxon>Hyphomicrobiales</taxon>
        <taxon>Stappiaceae</taxon>
        <taxon>Roseibium</taxon>
    </lineage>
</organism>
<evidence type="ECO:0000256" key="1">
    <source>
        <dbReference type="ARBA" id="ARBA00022603"/>
    </source>
</evidence>
<proteinExistence type="predicted"/>
<dbReference type="Gene3D" id="3.40.50.150">
    <property type="entry name" value="Vaccinia Virus protein VP39"/>
    <property type="match status" value="1"/>
</dbReference>
<evidence type="ECO:0000256" key="3">
    <source>
        <dbReference type="ARBA" id="ARBA00022691"/>
    </source>
</evidence>
<feature type="domain" description="Methyltransferase type 11" evidence="5">
    <location>
        <begin position="66"/>
        <end position="160"/>
    </location>
</feature>
<dbReference type="RefSeq" id="WP_213216553.1">
    <property type="nucleotide sequence ID" value="NZ_QTKU01000003.1"/>
</dbReference>
<dbReference type="CDD" id="cd02440">
    <property type="entry name" value="AdoMet_MTases"/>
    <property type="match status" value="1"/>
</dbReference>
<accession>A0A944CFK2</accession>
<dbReference type="Pfam" id="PF08241">
    <property type="entry name" value="Methyltransf_11"/>
    <property type="match status" value="1"/>
</dbReference>
<keyword evidence="3" id="KW-0949">S-adenosyl-L-methionine</keyword>
<evidence type="ECO:0000313" key="6">
    <source>
        <dbReference type="EMBL" id="MBS8261093.1"/>
    </source>
</evidence>
<evidence type="ECO:0000313" key="7">
    <source>
        <dbReference type="Proteomes" id="UP000705379"/>
    </source>
</evidence>
<keyword evidence="2" id="KW-0808">Transferase</keyword>
<name>A0A944CFK2_9HYPH</name>
<comment type="caution">
    <text evidence="6">The sequence shown here is derived from an EMBL/GenBank/DDBJ whole genome shotgun (WGS) entry which is preliminary data.</text>
</comment>
<gene>
    <name evidence="6" type="ORF">DYI23_12775</name>
</gene>
<dbReference type="GO" id="GO:0032259">
    <property type="term" value="P:methylation"/>
    <property type="evidence" value="ECO:0007669"/>
    <property type="project" value="UniProtKB-KW"/>
</dbReference>